<dbReference type="OrthoDB" id="88777at2157"/>
<evidence type="ECO:0000256" key="1">
    <source>
        <dbReference type="SAM" id="Phobius"/>
    </source>
</evidence>
<feature type="transmembrane region" description="Helical" evidence="1">
    <location>
        <begin position="143"/>
        <end position="165"/>
    </location>
</feature>
<dbReference type="Proteomes" id="UP000250134">
    <property type="component" value="Chromosome"/>
</dbReference>
<sequence length="231" mass="26466">MSEGRKTYDPTTWKPERLDLILSAVIALSLPPLAGWLYDKKGALIPMLIYYGLAWGLVKLRRGVVGYRTPMPEKPPVWFYINVAVILVALAFAYMSPIKVEDPWLPGVVLTALLWAPANASSEQILWLYLFDSWDLYPRERRIGYRIVGLLLFAAFVGMIHTMFWTKFLQVARPDTVFGVLFVLATAISGFLHIVVWRRSGQMVFTFIPHFLLNLGPLLWTGYSILPYLWK</sequence>
<organism evidence="2 3">
    <name type="scientific">Thermococcus gorgonarius</name>
    <dbReference type="NCBI Taxonomy" id="71997"/>
    <lineage>
        <taxon>Archaea</taxon>
        <taxon>Methanobacteriati</taxon>
        <taxon>Methanobacteriota</taxon>
        <taxon>Thermococci</taxon>
        <taxon>Thermococcales</taxon>
        <taxon>Thermococcaceae</taxon>
        <taxon>Thermococcus</taxon>
    </lineage>
</organism>
<dbReference type="KEGG" id="tgg:A3K92_03895"/>
<keyword evidence="3" id="KW-1185">Reference proteome</keyword>
<evidence type="ECO:0000313" key="3">
    <source>
        <dbReference type="Proteomes" id="UP000250134"/>
    </source>
</evidence>
<reference evidence="2 3" key="1">
    <citation type="submission" date="2016-03" db="EMBL/GenBank/DDBJ databases">
        <title>Complete genome sequence of Thermococcus gorgonarius.</title>
        <authorList>
            <person name="Oger P.M."/>
        </authorList>
    </citation>
    <scope>NUCLEOTIDE SEQUENCE [LARGE SCALE GENOMIC DNA]</scope>
    <source>
        <strain evidence="2 3">W-12</strain>
    </source>
</reference>
<accession>A0A2Z2M4A6</accession>
<feature type="transmembrane region" description="Helical" evidence="1">
    <location>
        <begin position="204"/>
        <end position="226"/>
    </location>
</feature>
<evidence type="ECO:0000313" key="2">
    <source>
        <dbReference type="EMBL" id="ASJ00677.1"/>
    </source>
</evidence>
<dbReference type="GeneID" id="33331663"/>
<gene>
    <name evidence="2" type="ORF">A3K92_03895</name>
</gene>
<feature type="transmembrane region" description="Helical" evidence="1">
    <location>
        <begin position="108"/>
        <end position="131"/>
    </location>
</feature>
<name>A0A2Z2M4A6_THEGO</name>
<proteinExistence type="predicted"/>
<keyword evidence="1" id="KW-0472">Membrane</keyword>
<feature type="transmembrane region" description="Helical" evidence="1">
    <location>
        <begin position="20"/>
        <end position="38"/>
    </location>
</feature>
<dbReference type="RefSeq" id="WP_088885015.1">
    <property type="nucleotide sequence ID" value="NZ_CP014855.1"/>
</dbReference>
<keyword evidence="1" id="KW-0812">Transmembrane</keyword>
<feature type="transmembrane region" description="Helical" evidence="1">
    <location>
        <begin position="44"/>
        <end position="65"/>
    </location>
</feature>
<dbReference type="EMBL" id="CP014855">
    <property type="protein sequence ID" value="ASJ00677.1"/>
    <property type="molecule type" value="Genomic_DNA"/>
</dbReference>
<keyword evidence="1" id="KW-1133">Transmembrane helix</keyword>
<dbReference type="AlphaFoldDB" id="A0A2Z2M4A6"/>
<feature type="transmembrane region" description="Helical" evidence="1">
    <location>
        <begin position="77"/>
        <end position="96"/>
    </location>
</feature>
<evidence type="ECO:0008006" key="4">
    <source>
        <dbReference type="Google" id="ProtNLM"/>
    </source>
</evidence>
<feature type="transmembrane region" description="Helical" evidence="1">
    <location>
        <begin position="177"/>
        <end position="197"/>
    </location>
</feature>
<protein>
    <recommendedName>
        <fullName evidence="4">CAAX protease</fullName>
    </recommendedName>
</protein>